<dbReference type="RefSeq" id="XP_031788613.1">
    <property type="nucleotide sequence ID" value="XM_031932753.1"/>
</dbReference>
<dbReference type="CDD" id="cd00190">
    <property type="entry name" value="Tryp_SPc"/>
    <property type="match status" value="1"/>
</dbReference>
<dbReference type="GO" id="GO:0004252">
    <property type="term" value="F:serine-type endopeptidase activity"/>
    <property type="evidence" value="ECO:0007669"/>
    <property type="project" value="UniProtKB-UniRule"/>
</dbReference>
<dbReference type="GO" id="GO:0005576">
    <property type="term" value="C:extracellular region"/>
    <property type="evidence" value="ECO:0007669"/>
    <property type="project" value="UniProtKB-SubCell"/>
</dbReference>
<keyword evidence="3" id="KW-0732">Signal</keyword>
<dbReference type="InterPro" id="IPR009003">
    <property type="entry name" value="Peptidase_S1_PA"/>
</dbReference>
<evidence type="ECO:0000259" key="14">
    <source>
        <dbReference type="PROSITE" id="PS51888"/>
    </source>
</evidence>
<evidence type="ECO:0000256" key="1">
    <source>
        <dbReference type="ARBA" id="ARBA00022659"/>
    </source>
</evidence>
<dbReference type="InterPro" id="IPR038565">
    <property type="entry name" value="CLIP_sf"/>
</dbReference>
<keyword evidence="1" id="KW-0768">Sushi</keyword>
<comment type="domain">
    <text evidence="11">The clip domain consists of 35-55 residues which are 'knitted' together usually by 3 conserved disulfide bonds forming a clip-like compact structure.</text>
</comment>
<name>A0A7M7TB68_NASVI</name>
<keyword evidence="4 10" id="KW-0378">Hydrolase</keyword>
<keyword evidence="5" id="KW-0353">Hemolymph clotting</keyword>
<feature type="domain" description="Peptidase S1" evidence="13">
    <location>
        <begin position="196"/>
        <end position="461"/>
    </location>
</feature>
<sequence length="462" mass="50670">MVRIGRAASILPPIHYAVVAEFSSKRSRALIHIASLRIRCSRRYRKMRLLIIAVILAMTLAKSSEACLSRLGTRGQCISLKKCRPVLQVLRTRPPLKVYDDIMNTHCGYDGNLPKICCELQASVNTPRPSQRPSQRPSRRRPNRIGKLPKIRFTTSIWETTSTTSSAPAAVAGAPHPNLDLLDHKLCGHIAPELRIYGGSESKLFEFPWMALLAFDSGEQTSDGKPDFRCGATIINKKYVLTAAHCVTNLPEDLKLAGVRVGEHNLAEKRDCEIYDNGAAYICAEKHQDFGIESVHPHPEYAHNRTLQNDIAIVRINGTMNFRPASVRPICLPIDADSRNPGSFGVVTGWGSTETGASNSDVLLKVKLPIVPASECRNAYRDNPFVRLGDGQICAGSLEGKDSCSGDSGGPLQNAAIYRGEPRIVQHGIVSFGKKNCAVEGSPGVYTNVAHYVDWILDNLRA</sequence>
<dbReference type="GO" id="GO:0006508">
    <property type="term" value="P:proteolysis"/>
    <property type="evidence" value="ECO:0007669"/>
    <property type="project" value="UniProtKB-KW"/>
</dbReference>
<dbReference type="Pfam" id="PF12032">
    <property type="entry name" value="CLIP"/>
    <property type="match status" value="1"/>
</dbReference>
<keyword evidence="6 10" id="KW-0720">Serine protease</keyword>
<evidence type="ECO:0000256" key="3">
    <source>
        <dbReference type="ARBA" id="ARBA00022729"/>
    </source>
</evidence>
<dbReference type="PROSITE" id="PS50240">
    <property type="entry name" value="TRYPSIN_DOM"/>
    <property type="match status" value="1"/>
</dbReference>
<reference evidence="15" key="1">
    <citation type="submission" date="2021-01" db="UniProtKB">
        <authorList>
            <consortium name="EnsemblMetazoa"/>
        </authorList>
    </citation>
    <scope>IDENTIFICATION</scope>
</reference>
<evidence type="ECO:0000256" key="4">
    <source>
        <dbReference type="ARBA" id="ARBA00022801"/>
    </source>
</evidence>
<dbReference type="InterPro" id="IPR051487">
    <property type="entry name" value="Ser/Thr_Proteases_Immune/Dev"/>
</dbReference>
<dbReference type="GeneID" id="100120940"/>
<dbReference type="PROSITE" id="PS00134">
    <property type="entry name" value="TRYPSIN_HIS"/>
    <property type="match status" value="1"/>
</dbReference>
<keyword evidence="2 10" id="KW-0645">Protease</keyword>
<dbReference type="GO" id="GO:0042381">
    <property type="term" value="P:hemolymph coagulation"/>
    <property type="evidence" value="ECO:0007669"/>
    <property type="project" value="UniProtKB-KW"/>
</dbReference>
<dbReference type="InterPro" id="IPR001314">
    <property type="entry name" value="Peptidase_S1A"/>
</dbReference>
<keyword evidence="11" id="KW-0964">Secreted</keyword>
<dbReference type="AlphaFoldDB" id="A0A7M7TB68"/>
<evidence type="ECO:0000256" key="11">
    <source>
        <dbReference type="RuleBase" id="RU366078"/>
    </source>
</evidence>
<dbReference type="Proteomes" id="UP000002358">
    <property type="component" value="Chromosome 5"/>
</dbReference>
<organism evidence="15 16">
    <name type="scientific">Nasonia vitripennis</name>
    <name type="common">Parasitic wasp</name>
    <dbReference type="NCBI Taxonomy" id="7425"/>
    <lineage>
        <taxon>Eukaryota</taxon>
        <taxon>Metazoa</taxon>
        <taxon>Ecdysozoa</taxon>
        <taxon>Arthropoda</taxon>
        <taxon>Hexapoda</taxon>
        <taxon>Insecta</taxon>
        <taxon>Pterygota</taxon>
        <taxon>Neoptera</taxon>
        <taxon>Endopterygota</taxon>
        <taxon>Hymenoptera</taxon>
        <taxon>Apocrita</taxon>
        <taxon>Proctotrupomorpha</taxon>
        <taxon>Chalcidoidea</taxon>
        <taxon>Pteromalidae</taxon>
        <taxon>Pteromalinae</taxon>
        <taxon>Nasonia</taxon>
    </lineage>
</organism>
<dbReference type="SMART" id="SM00020">
    <property type="entry name" value="Tryp_SPc"/>
    <property type="match status" value="1"/>
</dbReference>
<dbReference type="FunFam" id="2.40.10.10:FF:000120">
    <property type="entry name" value="Putative serine protease"/>
    <property type="match status" value="1"/>
</dbReference>
<evidence type="ECO:0000259" key="13">
    <source>
        <dbReference type="PROSITE" id="PS50240"/>
    </source>
</evidence>
<dbReference type="InterPro" id="IPR001254">
    <property type="entry name" value="Trypsin_dom"/>
</dbReference>
<dbReference type="SMR" id="A0A7M7TB68"/>
<accession>A0A7M7TB68</accession>
<dbReference type="InterPro" id="IPR022700">
    <property type="entry name" value="CLIP"/>
</dbReference>
<proteinExistence type="inferred from homology"/>
<dbReference type="InParanoid" id="A0A7M7TB68"/>
<evidence type="ECO:0000256" key="6">
    <source>
        <dbReference type="ARBA" id="ARBA00022825"/>
    </source>
</evidence>
<dbReference type="InterPro" id="IPR033116">
    <property type="entry name" value="TRYPSIN_SER"/>
</dbReference>
<evidence type="ECO:0000256" key="9">
    <source>
        <dbReference type="ARBA" id="ARBA00052079"/>
    </source>
</evidence>
<evidence type="ECO:0000256" key="12">
    <source>
        <dbReference type="SAM" id="MobiDB-lite"/>
    </source>
</evidence>
<dbReference type="PRINTS" id="PR00722">
    <property type="entry name" value="CHYMOTRYPSIN"/>
</dbReference>
<dbReference type="EnsemblMetazoa" id="XM_031932753">
    <property type="protein sequence ID" value="XP_031788613"/>
    <property type="gene ID" value="LOC100120940"/>
</dbReference>
<dbReference type="PROSITE" id="PS51888">
    <property type="entry name" value="CLIP"/>
    <property type="match status" value="1"/>
</dbReference>
<dbReference type="SMART" id="SM00680">
    <property type="entry name" value="CLIP"/>
    <property type="match status" value="1"/>
</dbReference>
<dbReference type="InterPro" id="IPR043504">
    <property type="entry name" value="Peptidase_S1_PA_chymotrypsin"/>
</dbReference>
<evidence type="ECO:0000256" key="8">
    <source>
        <dbReference type="ARBA" id="ARBA00024195"/>
    </source>
</evidence>
<feature type="compositionally biased region" description="Low complexity" evidence="12">
    <location>
        <begin position="127"/>
        <end position="136"/>
    </location>
</feature>
<feature type="domain" description="Clip" evidence="14">
    <location>
        <begin position="66"/>
        <end position="118"/>
    </location>
</feature>
<evidence type="ECO:0000256" key="5">
    <source>
        <dbReference type="ARBA" id="ARBA00022820"/>
    </source>
</evidence>
<comment type="similarity">
    <text evidence="8 11">Belongs to the peptidase S1 family. CLIP subfamily.</text>
</comment>
<dbReference type="InterPro" id="IPR018114">
    <property type="entry name" value="TRYPSIN_HIS"/>
</dbReference>
<comment type="catalytic activity">
    <reaction evidence="9">
        <text>Selective cleavage of 103-Arg-|-Ser-104 and 124-Ile-|-Ile-125 bonds in Limulus clotting factor B to form activated factor B. Cleavage of -Pro-Arg-|-Xaa- bonds in synthetic substrates.</text>
        <dbReference type="EC" id="3.4.21.84"/>
    </reaction>
</comment>
<protein>
    <recommendedName>
        <fullName evidence="11">CLIP domain-containing serine protease</fullName>
        <ecNumber evidence="10">3.4.21.-</ecNumber>
    </recommendedName>
</protein>
<evidence type="ECO:0000256" key="2">
    <source>
        <dbReference type="ARBA" id="ARBA00022670"/>
    </source>
</evidence>
<feature type="region of interest" description="Disordered" evidence="12">
    <location>
        <begin position="125"/>
        <end position="145"/>
    </location>
</feature>
<dbReference type="OrthoDB" id="8250810at2759"/>
<evidence type="ECO:0000313" key="15">
    <source>
        <dbReference type="EnsemblMetazoa" id="XP_031788613"/>
    </source>
</evidence>
<evidence type="ECO:0000256" key="10">
    <source>
        <dbReference type="RuleBase" id="RU363034"/>
    </source>
</evidence>
<keyword evidence="7" id="KW-1015">Disulfide bond</keyword>
<dbReference type="SUPFAM" id="SSF50494">
    <property type="entry name" value="Trypsin-like serine proteases"/>
    <property type="match status" value="1"/>
</dbReference>
<dbReference type="KEGG" id="nvi:100120940"/>
<dbReference type="Gene3D" id="2.40.10.10">
    <property type="entry name" value="Trypsin-like serine proteases"/>
    <property type="match status" value="2"/>
</dbReference>
<dbReference type="PROSITE" id="PS00135">
    <property type="entry name" value="TRYPSIN_SER"/>
    <property type="match status" value="1"/>
</dbReference>
<dbReference type="Gene3D" id="3.30.1640.30">
    <property type="match status" value="1"/>
</dbReference>
<evidence type="ECO:0000313" key="16">
    <source>
        <dbReference type="Proteomes" id="UP000002358"/>
    </source>
</evidence>
<dbReference type="Pfam" id="PF00089">
    <property type="entry name" value="Trypsin"/>
    <property type="match status" value="1"/>
</dbReference>
<keyword evidence="16" id="KW-1185">Reference proteome</keyword>
<dbReference type="PANTHER" id="PTHR24256">
    <property type="entry name" value="TRYPTASE-RELATED"/>
    <property type="match status" value="1"/>
</dbReference>
<comment type="subcellular location">
    <subcellularLocation>
        <location evidence="11">Secreted</location>
    </subcellularLocation>
</comment>
<evidence type="ECO:0000256" key="7">
    <source>
        <dbReference type="ARBA" id="ARBA00023157"/>
    </source>
</evidence>
<dbReference type="EC" id="3.4.21.-" evidence="10"/>